<accession>A0A836CEA7</accession>
<dbReference type="PANTHER" id="PTHR36009">
    <property type="match status" value="1"/>
</dbReference>
<dbReference type="AlphaFoldDB" id="A0A836CEA7"/>
<feature type="transmembrane region" description="Helical" evidence="1">
    <location>
        <begin position="45"/>
        <end position="64"/>
    </location>
</feature>
<feature type="transmembrane region" description="Helical" evidence="1">
    <location>
        <begin position="124"/>
        <end position="145"/>
    </location>
</feature>
<feature type="transmembrane region" description="Helical" evidence="1">
    <location>
        <begin position="166"/>
        <end position="185"/>
    </location>
</feature>
<keyword evidence="4" id="KW-1185">Reference proteome</keyword>
<organism evidence="3 4">
    <name type="scientific">Tribonema minus</name>
    <dbReference type="NCBI Taxonomy" id="303371"/>
    <lineage>
        <taxon>Eukaryota</taxon>
        <taxon>Sar</taxon>
        <taxon>Stramenopiles</taxon>
        <taxon>Ochrophyta</taxon>
        <taxon>PX clade</taxon>
        <taxon>Xanthophyceae</taxon>
        <taxon>Tribonematales</taxon>
        <taxon>Tribonemataceae</taxon>
        <taxon>Tribonema</taxon>
    </lineage>
</organism>
<dbReference type="OrthoDB" id="47210at2759"/>
<dbReference type="PANTHER" id="PTHR36009:SF3">
    <property type="entry name" value="TRANSMEMBRANE PROTEIN"/>
    <property type="match status" value="1"/>
</dbReference>
<sequence length="271" mass="29421">MLLLLLLFPVLLLLLLLLVVPDEDSPERVGREDSSGGGGGADRLRAVTYTAIWTALVAYAFLYAPGHTPEGDAAVTQMTAALMTNPFSPDINQLYVVIFNALGVVPAIYAQLLLPGSKGQRLPAAPFVLASFAGGYFLLAPYLALRQYRPCVDEAQLRGLATLSTLRLGGVLTLVFALGLLQFAITNHVWTSFEEYMLLFRSQTLVHVSSIDLLLLSVVVWEPMLEDMRRRGMYTDGSRSANIRLAAFCAIPVLGPAVYLAVRPPLLAAED</sequence>
<evidence type="ECO:0008006" key="5">
    <source>
        <dbReference type="Google" id="ProtNLM"/>
    </source>
</evidence>
<evidence type="ECO:0000313" key="4">
    <source>
        <dbReference type="Proteomes" id="UP000664859"/>
    </source>
</evidence>
<keyword evidence="1" id="KW-1133">Transmembrane helix</keyword>
<feature type="transmembrane region" description="Helical" evidence="1">
    <location>
        <begin position="245"/>
        <end position="262"/>
    </location>
</feature>
<dbReference type="EMBL" id="JAFCMP010000357">
    <property type="protein sequence ID" value="KAG5180791.1"/>
    <property type="molecule type" value="Genomic_DNA"/>
</dbReference>
<evidence type="ECO:0000256" key="2">
    <source>
        <dbReference type="SAM" id="SignalP"/>
    </source>
</evidence>
<keyword evidence="2" id="KW-0732">Signal</keyword>
<keyword evidence="1" id="KW-0472">Membrane</keyword>
<gene>
    <name evidence="3" type="ORF">JKP88DRAFT_270135</name>
</gene>
<dbReference type="Proteomes" id="UP000664859">
    <property type="component" value="Unassembled WGS sequence"/>
</dbReference>
<proteinExistence type="predicted"/>
<evidence type="ECO:0000313" key="3">
    <source>
        <dbReference type="EMBL" id="KAG5180791.1"/>
    </source>
</evidence>
<evidence type="ECO:0000256" key="1">
    <source>
        <dbReference type="SAM" id="Phobius"/>
    </source>
</evidence>
<keyword evidence="1" id="KW-0812">Transmembrane</keyword>
<comment type="caution">
    <text evidence="3">The sequence shown here is derived from an EMBL/GenBank/DDBJ whole genome shotgun (WGS) entry which is preliminary data.</text>
</comment>
<feature type="transmembrane region" description="Helical" evidence="1">
    <location>
        <begin position="94"/>
        <end position="112"/>
    </location>
</feature>
<protein>
    <recommendedName>
        <fullName evidence="5">DUF2834 domain-containing protein</fullName>
    </recommendedName>
</protein>
<feature type="chain" id="PRO_5032866120" description="DUF2834 domain-containing protein" evidence="2">
    <location>
        <begin position="22"/>
        <end position="271"/>
    </location>
</feature>
<name>A0A836CEA7_9STRA</name>
<reference evidence="3" key="1">
    <citation type="submission" date="2021-02" db="EMBL/GenBank/DDBJ databases">
        <title>First Annotated Genome of the Yellow-green Alga Tribonema minus.</title>
        <authorList>
            <person name="Mahan K.M."/>
        </authorList>
    </citation>
    <scope>NUCLEOTIDE SEQUENCE</scope>
    <source>
        <strain evidence="3">UTEX B ZZ1240</strain>
    </source>
</reference>
<feature type="signal peptide" evidence="2">
    <location>
        <begin position="1"/>
        <end position="21"/>
    </location>
</feature>
<feature type="transmembrane region" description="Helical" evidence="1">
    <location>
        <begin position="205"/>
        <end position="224"/>
    </location>
</feature>